<reference evidence="4 5" key="1">
    <citation type="journal article" date="2017" name="Genome Announc.">
        <title>Draft Genome Sequence of a Sporulating and Motile Strain of Lachnotalea glycerini Isolated from Water in Quebec City, Canada.</title>
        <authorList>
            <person name="Maheux A.F."/>
            <person name="Boudreau D.K."/>
            <person name="Berube E."/>
            <person name="Boissinot M."/>
            <person name="Raymond F."/>
            <person name="Brodeur S."/>
            <person name="Corbeil J."/>
            <person name="Isabel S."/>
            <person name="Omar R.F."/>
            <person name="Bergeron M.G."/>
        </authorList>
    </citation>
    <scope>NUCLEOTIDE SEQUENCE [LARGE SCALE GENOMIC DNA]</scope>
    <source>
        <strain evidence="4 5">CCRI-19302</strain>
    </source>
</reference>
<gene>
    <name evidence="3" type="ORF">C8E03_101886</name>
    <name evidence="4" type="ORF">CG710_011300</name>
</gene>
<feature type="transmembrane region" description="Helical" evidence="1">
    <location>
        <begin position="146"/>
        <end position="172"/>
    </location>
</feature>
<feature type="domain" description="VanZ-like" evidence="2">
    <location>
        <begin position="25"/>
        <end position="163"/>
    </location>
</feature>
<dbReference type="AlphaFoldDB" id="A0A318ETD1"/>
<reference evidence="3 6" key="2">
    <citation type="submission" date="2018-05" db="EMBL/GenBank/DDBJ databases">
        <title>Genomic Encyclopedia of Type Strains, Phase IV (KMG-IV): sequencing the most valuable type-strain genomes for metagenomic binning, comparative biology and taxonomic classification.</title>
        <authorList>
            <person name="Goeker M."/>
        </authorList>
    </citation>
    <scope>NUCLEOTIDE SEQUENCE [LARGE SCALE GENOMIC DNA]</scope>
    <source>
        <strain evidence="3 6">DSM 28816</strain>
    </source>
</reference>
<evidence type="ECO:0000313" key="4">
    <source>
        <dbReference type="EMBL" id="RDY31062.1"/>
    </source>
</evidence>
<proteinExistence type="predicted"/>
<keyword evidence="1" id="KW-0472">Membrane</keyword>
<reference evidence="4" key="3">
    <citation type="submission" date="2018-07" db="EMBL/GenBank/DDBJ databases">
        <authorList>
            <person name="Quirk P.G."/>
            <person name="Krulwich T.A."/>
        </authorList>
    </citation>
    <scope>NUCLEOTIDE SEQUENCE</scope>
    <source>
        <strain evidence="4">CCRI-19302</strain>
    </source>
</reference>
<dbReference type="Proteomes" id="UP000247523">
    <property type="component" value="Unassembled WGS sequence"/>
</dbReference>
<sequence>MKLETFDFNIGGITMINLLKPLSFIPAILMMYMIYSFSADNGTTSSDLSYKVSEQIVVTANQLISLNLSNEQISYYKQRIHYAVRKAAHMTEYACLAVAIAFPLYVYGIRGIWLMILTGSICITYATLDEYHQSFVAGRTASKKDVAIDSIGMILGVIVVRIVGWTGRMTVFRPRRKRKRRK</sequence>
<protein>
    <submittedName>
        <fullName evidence="4">VanZ family protein</fullName>
    </submittedName>
    <submittedName>
        <fullName evidence="3">VanZ like protein</fullName>
    </submittedName>
</protein>
<feature type="transmembrane region" description="Helical" evidence="1">
    <location>
        <begin position="93"/>
        <end position="126"/>
    </location>
</feature>
<dbReference type="InterPro" id="IPR016747">
    <property type="entry name" value="Phosphotransbutyrylase"/>
</dbReference>
<dbReference type="InterPro" id="IPR006976">
    <property type="entry name" value="VanZ-like"/>
</dbReference>
<dbReference type="OrthoDB" id="291892at2"/>
<evidence type="ECO:0000313" key="3">
    <source>
        <dbReference type="EMBL" id="PXV96251.1"/>
    </source>
</evidence>
<evidence type="ECO:0000256" key="1">
    <source>
        <dbReference type="SAM" id="Phobius"/>
    </source>
</evidence>
<feature type="transmembrane region" description="Helical" evidence="1">
    <location>
        <begin position="12"/>
        <end position="35"/>
    </location>
</feature>
<dbReference type="Pfam" id="PF04892">
    <property type="entry name" value="VanZ"/>
    <property type="match status" value="1"/>
</dbReference>
<organism evidence="3 6">
    <name type="scientific">Lachnotalea glycerini</name>
    <dbReference type="NCBI Taxonomy" id="1763509"/>
    <lineage>
        <taxon>Bacteria</taxon>
        <taxon>Bacillati</taxon>
        <taxon>Bacillota</taxon>
        <taxon>Clostridia</taxon>
        <taxon>Lachnospirales</taxon>
        <taxon>Lachnospiraceae</taxon>
        <taxon>Lachnotalea</taxon>
    </lineage>
</organism>
<dbReference type="EMBL" id="QICS01000001">
    <property type="protein sequence ID" value="PXV96251.1"/>
    <property type="molecule type" value="Genomic_DNA"/>
</dbReference>
<keyword evidence="1" id="KW-1133">Transmembrane helix</keyword>
<keyword evidence="5" id="KW-1185">Reference proteome</keyword>
<keyword evidence="1" id="KW-0812">Transmembrane</keyword>
<dbReference type="PIRSF" id="PIRSF019083">
    <property type="entry name" value="UCP019083_VanZ"/>
    <property type="match status" value="1"/>
</dbReference>
<evidence type="ECO:0000259" key="2">
    <source>
        <dbReference type="Pfam" id="PF04892"/>
    </source>
</evidence>
<accession>A0A318ETD1</accession>
<name>A0A318ETD1_9FIRM</name>
<dbReference type="NCBIfam" id="NF037970">
    <property type="entry name" value="vanZ_1"/>
    <property type="match status" value="1"/>
</dbReference>
<dbReference type="EMBL" id="NOKA02000022">
    <property type="protein sequence ID" value="RDY31062.1"/>
    <property type="molecule type" value="Genomic_DNA"/>
</dbReference>
<comment type="caution">
    <text evidence="3">The sequence shown here is derived from an EMBL/GenBank/DDBJ whole genome shotgun (WGS) entry which is preliminary data.</text>
</comment>
<evidence type="ECO:0000313" key="6">
    <source>
        <dbReference type="Proteomes" id="UP000247523"/>
    </source>
</evidence>
<dbReference type="Proteomes" id="UP000216411">
    <property type="component" value="Unassembled WGS sequence"/>
</dbReference>
<evidence type="ECO:0000313" key="5">
    <source>
        <dbReference type="Proteomes" id="UP000216411"/>
    </source>
</evidence>